<evidence type="ECO:0000259" key="1">
    <source>
        <dbReference type="PROSITE" id="PS51269"/>
    </source>
</evidence>
<sequence>HTMVPPLSQEHKSQLSLLVKQDAAVLNDFCGLAAQFVKHGVHPKVFASAAHKLGVLPSQVEDAIRALVFLLSHSTQATATKMEFQDLITTLGFTEAAVNVLTDAYTDNEGELKEYLKKMGVQIPHYHNLEWRFDILVGSRALSHIAEPLITLQLSLDTHTCPGSQTNEDDGGGKQSEPVYDKLLLQTDPNNLVHMTSVLEEALHEARTHHSRRIHRYIK</sequence>
<dbReference type="PANTHER" id="PTHR15857:SF0">
    <property type="entry name" value="COMM DOMAIN-CONTAINING PROTEIN 2"/>
    <property type="match status" value="1"/>
</dbReference>
<proteinExistence type="predicted"/>
<dbReference type="Pfam" id="PF07258">
    <property type="entry name" value="COMM_domain"/>
    <property type="match status" value="1"/>
</dbReference>
<protein>
    <recommendedName>
        <fullName evidence="1">COMM domain-containing protein</fullName>
    </recommendedName>
</protein>
<feature type="non-terminal residue" evidence="2">
    <location>
        <position position="1"/>
    </location>
</feature>
<comment type="caution">
    <text evidence="2">The sequence shown here is derived from an EMBL/GenBank/DDBJ whole genome shotgun (WGS) entry which is preliminary data.</text>
</comment>
<evidence type="ECO:0000313" key="2">
    <source>
        <dbReference type="EMBL" id="KAK8726775.1"/>
    </source>
</evidence>
<gene>
    <name evidence="2" type="ORF">OTU49_010047</name>
</gene>
<name>A0AAW0WHM0_CHEQU</name>
<dbReference type="PANTHER" id="PTHR15857">
    <property type="entry name" value="COMM DOMAIN CONTAINING PROTEIN 2"/>
    <property type="match status" value="1"/>
</dbReference>
<keyword evidence="3" id="KW-1185">Reference proteome</keyword>
<accession>A0AAW0WHM0</accession>
<dbReference type="InterPro" id="IPR017920">
    <property type="entry name" value="COMM"/>
</dbReference>
<organism evidence="2 3">
    <name type="scientific">Cherax quadricarinatus</name>
    <name type="common">Australian red claw crayfish</name>
    <dbReference type="NCBI Taxonomy" id="27406"/>
    <lineage>
        <taxon>Eukaryota</taxon>
        <taxon>Metazoa</taxon>
        <taxon>Ecdysozoa</taxon>
        <taxon>Arthropoda</taxon>
        <taxon>Crustacea</taxon>
        <taxon>Multicrustacea</taxon>
        <taxon>Malacostraca</taxon>
        <taxon>Eumalacostraca</taxon>
        <taxon>Eucarida</taxon>
        <taxon>Decapoda</taxon>
        <taxon>Pleocyemata</taxon>
        <taxon>Astacidea</taxon>
        <taxon>Parastacoidea</taxon>
        <taxon>Parastacidae</taxon>
        <taxon>Cherax</taxon>
    </lineage>
</organism>
<dbReference type="AlphaFoldDB" id="A0AAW0WHM0"/>
<dbReference type="InterPro" id="IPR037354">
    <property type="entry name" value="Commd2"/>
</dbReference>
<feature type="domain" description="COMM" evidence="1">
    <location>
        <begin position="125"/>
        <end position="210"/>
    </location>
</feature>
<dbReference type="PROSITE" id="PS51269">
    <property type="entry name" value="COMM"/>
    <property type="match status" value="1"/>
</dbReference>
<dbReference type="EMBL" id="JARKIK010000078">
    <property type="protein sequence ID" value="KAK8726775.1"/>
    <property type="molecule type" value="Genomic_DNA"/>
</dbReference>
<reference evidence="2 3" key="1">
    <citation type="journal article" date="2024" name="BMC Genomics">
        <title>Genome assembly of redclaw crayfish (Cherax quadricarinatus) provides insights into its immune adaptation and hypoxia tolerance.</title>
        <authorList>
            <person name="Liu Z."/>
            <person name="Zheng J."/>
            <person name="Li H."/>
            <person name="Fang K."/>
            <person name="Wang S."/>
            <person name="He J."/>
            <person name="Zhou D."/>
            <person name="Weng S."/>
            <person name="Chi M."/>
            <person name="Gu Z."/>
            <person name="He J."/>
            <person name="Li F."/>
            <person name="Wang M."/>
        </authorList>
    </citation>
    <scope>NUCLEOTIDE SEQUENCE [LARGE SCALE GENOMIC DNA]</scope>
    <source>
        <strain evidence="2">ZL_2023a</strain>
    </source>
</reference>
<dbReference type="Proteomes" id="UP001445076">
    <property type="component" value="Unassembled WGS sequence"/>
</dbReference>
<evidence type="ECO:0000313" key="3">
    <source>
        <dbReference type="Proteomes" id="UP001445076"/>
    </source>
</evidence>